<dbReference type="SMART" id="SM00481">
    <property type="entry name" value="POLIIIAc"/>
    <property type="match status" value="1"/>
</dbReference>
<dbReference type="EMBL" id="AP027370">
    <property type="protein sequence ID" value="BDY13727.1"/>
    <property type="molecule type" value="Genomic_DNA"/>
</dbReference>
<dbReference type="Gene3D" id="1.10.150.110">
    <property type="entry name" value="DNA polymerase beta, N-terminal domain-like"/>
    <property type="match status" value="1"/>
</dbReference>
<evidence type="ECO:0000256" key="4">
    <source>
        <dbReference type="ARBA" id="ARBA00012720"/>
    </source>
</evidence>
<dbReference type="CDD" id="cd00141">
    <property type="entry name" value="NT_POLXc"/>
    <property type="match status" value="1"/>
</dbReference>
<dbReference type="InterPro" id="IPR010996">
    <property type="entry name" value="HHH_MUS81"/>
</dbReference>
<feature type="domain" description="Helix-hairpin-helix DNA-binding motif class 1" evidence="22">
    <location>
        <begin position="94"/>
        <end position="113"/>
    </location>
</feature>
<dbReference type="InterPro" id="IPR016195">
    <property type="entry name" value="Pol/histidinol_Pase-like"/>
</dbReference>
<evidence type="ECO:0000256" key="14">
    <source>
        <dbReference type="ARBA" id="ARBA00023053"/>
    </source>
</evidence>
<dbReference type="NCBIfam" id="NF005928">
    <property type="entry name" value="PRK07945.1"/>
    <property type="match status" value="1"/>
</dbReference>
<dbReference type="PANTHER" id="PTHR36928">
    <property type="entry name" value="PHOSPHATASE YCDX-RELATED"/>
    <property type="match status" value="1"/>
</dbReference>
<evidence type="ECO:0000256" key="3">
    <source>
        <dbReference type="ARBA" id="ARBA00012417"/>
    </source>
</evidence>
<dbReference type="Gene3D" id="3.30.460.10">
    <property type="entry name" value="Beta Polymerase, domain 2"/>
    <property type="match status" value="1"/>
</dbReference>
<keyword evidence="26" id="KW-1185">Reference proteome</keyword>
<dbReference type="InterPro" id="IPR003583">
    <property type="entry name" value="Hlx-hairpin-Hlx_DNA-bd_motif"/>
</dbReference>
<evidence type="ECO:0000256" key="9">
    <source>
        <dbReference type="ARBA" id="ARBA00022695"/>
    </source>
</evidence>
<dbReference type="GO" id="GO:0004527">
    <property type="term" value="F:exonuclease activity"/>
    <property type="evidence" value="ECO:0007669"/>
    <property type="project" value="UniProtKB-KW"/>
</dbReference>
<evidence type="ECO:0000259" key="24">
    <source>
        <dbReference type="SMART" id="SM00483"/>
    </source>
</evidence>
<dbReference type="InterPro" id="IPR028207">
    <property type="entry name" value="DNA_pol_B_palm_palm"/>
</dbReference>
<evidence type="ECO:0000259" key="23">
    <source>
        <dbReference type="SMART" id="SM00481"/>
    </source>
</evidence>
<evidence type="ECO:0000256" key="17">
    <source>
        <dbReference type="ARBA" id="ARBA00035726"/>
    </source>
</evidence>
<comment type="catalytic activity">
    <reaction evidence="19">
        <text>a 5'-end 2'-deoxyribose-2'-deoxyribonucleotide-DNA = (2E,4S)-4-hydroxypenten-2-al-5-phosphate + a 5'-end 5'-phospho-2'-deoxyribonucleoside-DNA + H(+)</text>
        <dbReference type="Rhea" id="RHEA:76255"/>
        <dbReference type="Rhea" id="RHEA-COMP:13180"/>
        <dbReference type="Rhea" id="RHEA-COMP:18657"/>
        <dbReference type="ChEBI" id="CHEBI:15378"/>
        <dbReference type="ChEBI" id="CHEBI:136412"/>
        <dbReference type="ChEBI" id="CHEBI:195194"/>
        <dbReference type="ChEBI" id="CHEBI:195195"/>
    </reaction>
</comment>
<keyword evidence="25" id="KW-0378">Hydrolase</keyword>
<keyword evidence="8" id="KW-0808">Transferase</keyword>
<evidence type="ECO:0000256" key="2">
    <source>
        <dbReference type="ARBA" id="ARBA00004496"/>
    </source>
</evidence>
<keyword evidence="13" id="KW-0239">DNA-directed DNA polymerase</keyword>
<evidence type="ECO:0000256" key="12">
    <source>
        <dbReference type="ARBA" id="ARBA00022843"/>
    </source>
</evidence>
<evidence type="ECO:0000256" key="7">
    <source>
        <dbReference type="ARBA" id="ARBA00022634"/>
    </source>
</evidence>
<accession>A0ABN6WZE4</accession>
<evidence type="ECO:0000256" key="6">
    <source>
        <dbReference type="ARBA" id="ARBA00022481"/>
    </source>
</evidence>
<keyword evidence="7" id="KW-0237">DNA synthesis</keyword>
<evidence type="ECO:0000256" key="11">
    <source>
        <dbReference type="ARBA" id="ARBA00022763"/>
    </source>
</evidence>
<dbReference type="InterPro" id="IPR002054">
    <property type="entry name" value="DNA-dir_DNA_pol_X"/>
</dbReference>
<dbReference type="Proteomes" id="UP001321445">
    <property type="component" value="Chromosome"/>
</dbReference>
<dbReference type="Gene3D" id="3.20.20.140">
    <property type="entry name" value="Metal-dependent hydrolases"/>
    <property type="match status" value="1"/>
</dbReference>
<dbReference type="SMART" id="SM00483">
    <property type="entry name" value="POLXc"/>
    <property type="match status" value="1"/>
</dbReference>
<dbReference type="Pfam" id="PF14716">
    <property type="entry name" value="HHH_8"/>
    <property type="match status" value="1"/>
</dbReference>
<comment type="cofactor">
    <cofactor evidence="1">
        <name>Mg(2+)</name>
        <dbReference type="ChEBI" id="CHEBI:18420"/>
    </cofactor>
</comment>
<dbReference type="PANTHER" id="PTHR36928:SF1">
    <property type="entry name" value="PHOSPHATASE YCDX-RELATED"/>
    <property type="match status" value="1"/>
</dbReference>
<organism evidence="25 26">
    <name type="scientific">Hydrogenimonas cancrithermarum</name>
    <dbReference type="NCBI Taxonomy" id="2993563"/>
    <lineage>
        <taxon>Bacteria</taxon>
        <taxon>Pseudomonadati</taxon>
        <taxon>Campylobacterota</taxon>
        <taxon>Epsilonproteobacteria</taxon>
        <taxon>Campylobacterales</taxon>
        <taxon>Hydrogenimonadaceae</taxon>
        <taxon>Hydrogenimonas</taxon>
    </lineage>
</organism>
<name>A0ABN6WZE4_9BACT</name>
<comment type="function">
    <text evidence="20">Repair polymerase that plays a key role in base-excision repair. During this process, the damaged base is excised by specific DNA glycosylases, the DNA backbone is nicked at the abasic site by an apurinic/apyrimidic (AP) endonuclease, and POLB removes 5'-deoxyribose-phosphate from the preincised AP site acting as a 5'-deoxyribose-phosphate lyase (5'-dRP lyase); through its DNA polymerase activity, it adds one nucleotide to the 3' end of the arising single-nucleotide gap. Conducts 'gap-filling' DNA synthesis in a stepwise distributive fashion rather than in a processive fashion as for other DNA polymerases. It is also able to cleave sugar-phosphate bonds 3' to an intact AP site, acting as an AP lyase.</text>
</comment>
<dbReference type="Gene3D" id="1.10.150.20">
    <property type="entry name" value="5' to 3' exonuclease, C-terminal subdomain"/>
    <property type="match status" value="1"/>
</dbReference>
<dbReference type="InterPro" id="IPR022311">
    <property type="entry name" value="PolX-like"/>
</dbReference>
<gene>
    <name evidence="25" type="ORF">HCR_20390</name>
</gene>
<evidence type="ECO:0000313" key="25">
    <source>
        <dbReference type="EMBL" id="BDY13727.1"/>
    </source>
</evidence>
<dbReference type="NCBIfam" id="NF006375">
    <property type="entry name" value="PRK08609.1"/>
    <property type="match status" value="1"/>
</dbReference>
<dbReference type="CDD" id="cd07436">
    <property type="entry name" value="PHP_PolX"/>
    <property type="match status" value="1"/>
</dbReference>
<dbReference type="Gene3D" id="3.30.210.10">
    <property type="entry name" value="DNA polymerase, thumb domain"/>
    <property type="match status" value="1"/>
</dbReference>
<dbReference type="PRINTS" id="PR00870">
    <property type="entry name" value="DNAPOLXBETA"/>
</dbReference>
<dbReference type="InterPro" id="IPR037160">
    <property type="entry name" value="DNA_Pol_thumb_sf"/>
</dbReference>
<comment type="catalytic activity">
    <reaction evidence="18">
        <text>2'-deoxyribonucleotide-(2'-deoxyribose 5'-phosphate)-2'-deoxyribonucleotide-DNA = a 3'-end 2'-deoxyribonucleotide-(2,3-dehydro-2,3-deoxyribose 5'-phosphate)-DNA + a 5'-end 5'-phospho-2'-deoxyribonucleoside-DNA + H(+)</text>
        <dbReference type="Rhea" id="RHEA:66592"/>
        <dbReference type="Rhea" id="RHEA-COMP:13180"/>
        <dbReference type="Rhea" id="RHEA-COMP:16897"/>
        <dbReference type="Rhea" id="RHEA-COMP:17067"/>
        <dbReference type="ChEBI" id="CHEBI:15378"/>
        <dbReference type="ChEBI" id="CHEBI:136412"/>
        <dbReference type="ChEBI" id="CHEBI:157695"/>
        <dbReference type="ChEBI" id="CHEBI:167181"/>
        <dbReference type="EC" id="4.2.99.18"/>
    </reaction>
</comment>
<dbReference type="SUPFAM" id="SSF47802">
    <property type="entry name" value="DNA polymerase beta, N-terminal domain-like"/>
    <property type="match status" value="1"/>
</dbReference>
<feature type="domain" description="DNA-directed DNA polymerase X" evidence="24">
    <location>
        <begin position="3"/>
        <end position="316"/>
    </location>
</feature>
<keyword evidence="10" id="KW-0235">DNA replication</keyword>
<evidence type="ECO:0000256" key="21">
    <source>
        <dbReference type="ARBA" id="ARBA00049244"/>
    </source>
</evidence>
<evidence type="ECO:0000256" key="10">
    <source>
        <dbReference type="ARBA" id="ARBA00022705"/>
    </source>
</evidence>
<evidence type="ECO:0000256" key="18">
    <source>
        <dbReference type="ARBA" id="ARBA00044632"/>
    </source>
</evidence>
<evidence type="ECO:0000256" key="5">
    <source>
        <dbReference type="ARBA" id="ARBA00020020"/>
    </source>
</evidence>
<keyword evidence="25" id="KW-0269">Exonuclease</keyword>
<proteinExistence type="predicted"/>
<keyword evidence="9" id="KW-0548">Nucleotidyltransferase</keyword>
<evidence type="ECO:0000256" key="20">
    <source>
        <dbReference type="ARBA" id="ARBA00045548"/>
    </source>
</evidence>
<keyword evidence="6" id="KW-0488">Methylation</keyword>
<dbReference type="InterPro" id="IPR002008">
    <property type="entry name" value="DNA_pol_X_beta-like"/>
</dbReference>
<dbReference type="InterPro" id="IPR029398">
    <property type="entry name" value="PolB_thumb"/>
</dbReference>
<dbReference type="InterPro" id="IPR004013">
    <property type="entry name" value="PHP_dom"/>
</dbReference>
<dbReference type="InterPro" id="IPR043519">
    <property type="entry name" value="NT_sf"/>
</dbReference>
<keyword evidence="12" id="KW-0832">Ubl conjugation</keyword>
<dbReference type="SUPFAM" id="SSF158702">
    <property type="entry name" value="Sec63 N-terminal domain-like"/>
    <property type="match status" value="1"/>
</dbReference>
<dbReference type="SMART" id="SM00278">
    <property type="entry name" value="HhH1"/>
    <property type="match status" value="3"/>
</dbReference>
<keyword evidence="15" id="KW-0234">DNA repair</keyword>
<keyword evidence="25" id="KW-0540">Nuclease</keyword>
<dbReference type="SUPFAM" id="SSF81301">
    <property type="entry name" value="Nucleotidyltransferase"/>
    <property type="match status" value="1"/>
</dbReference>
<dbReference type="InterPro" id="IPR047967">
    <property type="entry name" value="PolX_PHP"/>
</dbReference>
<dbReference type="InterPro" id="IPR027421">
    <property type="entry name" value="DNA_pol_lamdba_lyase_dom_sf"/>
</dbReference>
<dbReference type="PIRSF" id="PIRSF005047">
    <property type="entry name" value="UCP005047_YshC"/>
    <property type="match status" value="1"/>
</dbReference>
<evidence type="ECO:0000256" key="13">
    <source>
        <dbReference type="ARBA" id="ARBA00022932"/>
    </source>
</evidence>
<dbReference type="InterPro" id="IPR003141">
    <property type="entry name" value="Pol/His_phosphatase_N"/>
</dbReference>
<evidence type="ECO:0000256" key="8">
    <source>
        <dbReference type="ARBA" id="ARBA00022679"/>
    </source>
</evidence>
<reference evidence="25 26" key="1">
    <citation type="submission" date="2023-03" db="EMBL/GenBank/DDBJ databases">
        <title>Description of Hydrogenimonas sp. ISO32.</title>
        <authorList>
            <person name="Mino S."/>
            <person name="Fukazawa S."/>
            <person name="Sawabe T."/>
        </authorList>
    </citation>
    <scope>NUCLEOTIDE SEQUENCE [LARGE SCALE GENOMIC DNA]</scope>
    <source>
        <strain evidence="25 26">ISO32</strain>
    </source>
</reference>
<feature type="domain" description="Helix-hairpin-helix DNA-binding motif class 1" evidence="22">
    <location>
        <begin position="129"/>
        <end position="148"/>
    </location>
</feature>
<keyword evidence="11" id="KW-0227">DNA damage</keyword>
<sequence>MALSNSEIADIFNQMADMLEIKGENPFKVRAYRNAARTVQNLGKSLDSLMEEGMELTKLPGIGHDLAESIAEIIETGKFSKLEALKKEMPEGLDKLLSIEGLGPKRIRQLYDTFHITSLEELAKVAESGEIYTLKGFGPKLVEKILKGVRLAKKAGHRFRFDVAKPFAEELRSYLENFEGVIDVEVAGSYRRKKETVGDLDILVVAENWERVVDWFVAFEKIKEVVSKGPTRSTVILRNDLQVDLRSVAKESYGSALHYFTGSKAHNIKIRKMAIEKGWKINEYGVFQGERRIGGETEEQIYRMLGLRYIEPELREDRGEVEASLEGRLPKLVTLEEVRGDLHVHSNWTDGHASIREMAEAAKAKGYDYIAITDHSRHLTVAKGLDEKRLREQMEAIDKLNETLDGITVLKGIECDILEDGSLDLPDSVLNELDIVLGAVHYKFNLSKKEQTRRIVKAMQHPCFNVLAHPTGRIIGHRNAYELDMGEIFKACKNEQVALEINAQPERLDLNDIYAKVAKEEGIKLSVATDAHDPMSLDFMEYGINQARRGWLEKEEILNTRTLKQLKALLKKG</sequence>
<evidence type="ECO:0000256" key="1">
    <source>
        <dbReference type="ARBA" id="ARBA00001946"/>
    </source>
</evidence>
<comment type="subcellular location">
    <subcellularLocation>
        <location evidence="2">Cytoplasm</location>
    </subcellularLocation>
</comment>
<comment type="catalytic activity">
    <reaction evidence="21">
        <text>DNA(n) + a 2'-deoxyribonucleoside 5'-triphosphate = DNA(n+1) + diphosphate</text>
        <dbReference type="Rhea" id="RHEA:22508"/>
        <dbReference type="Rhea" id="RHEA-COMP:17339"/>
        <dbReference type="Rhea" id="RHEA-COMP:17340"/>
        <dbReference type="ChEBI" id="CHEBI:33019"/>
        <dbReference type="ChEBI" id="CHEBI:61560"/>
        <dbReference type="ChEBI" id="CHEBI:173112"/>
        <dbReference type="EC" id="2.7.7.7"/>
    </reaction>
</comment>
<dbReference type="Pfam" id="PF02811">
    <property type="entry name" value="PHP"/>
    <property type="match status" value="1"/>
</dbReference>
<dbReference type="Pfam" id="PF14791">
    <property type="entry name" value="DNA_pol_B_thumb"/>
    <property type="match status" value="1"/>
</dbReference>
<dbReference type="Pfam" id="PF14520">
    <property type="entry name" value="HHH_5"/>
    <property type="match status" value="1"/>
</dbReference>
<evidence type="ECO:0000256" key="19">
    <source>
        <dbReference type="ARBA" id="ARBA00044678"/>
    </source>
</evidence>
<evidence type="ECO:0000256" key="16">
    <source>
        <dbReference type="ARBA" id="ARBA00035717"/>
    </source>
</evidence>
<protein>
    <recommendedName>
        <fullName evidence="5">DNA polymerase beta</fullName>
        <ecNumber evidence="3">2.7.7.7</ecNumber>
        <ecNumber evidence="4">4.2.99.18</ecNumber>
    </recommendedName>
    <alternativeName>
        <fullName evidence="16">5'-deoxyribose-phosphate lyase</fullName>
    </alternativeName>
    <alternativeName>
        <fullName evidence="17">AP lyase</fullName>
    </alternativeName>
</protein>
<evidence type="ECO:0000259" key="22">
    <source>
        <dbReference type="SMART" id="SM00278"/>
    </source>
</evidence>
<dbReference type="EC" id="2.7.7.7" evidence="3"/>
<feature type="domain" description="Polymerase/histidinol phosphatase N-terminal" evidence="23">
    <location>
        <begin position="340"/>
        <end position="419"/>
    </location>
</feature>
<feature type="domain" description="Helix-hairpin-helix DNA-binding motif class 1" evidence="22">
    <location>
        <begin position="54"/>
        <end position="73"/>
    </location>
</feature>
<dbReference type="SUPFAM" id="SSF89550">
    <property type="entry name" value="PHP domain-like"/>
    <property type="match status" value="1"/>
</dbReference>
<keyword evidence="14" id="KW-0915">Sodium</keyword>
<evidence type="ECO:0000313" key="26">
    <source>
        <dbReference type="Proteomes" id="UP001321445"/>
    </source>
</evidence>
<evidence type="ECO:0000256" key="15">
    <source>
        <dbReference type="ARBA" id="ARBA00023204"/>
    </source>
</evidence>
<dbReference type="InterPro" id="IPR050243">
    <property type="entry name" value="PHP_phosphatase"/>
</dbReference>
<dbReference type="Pfam" id="PF14792">
    <property type="entry name" value="DNA_pol_B_palm"/>
    <property type="match status" value="1"/>
</dbReference>
<dbReference type="EC" id="4.2.99.18" evidence="4"/>